<keyword evidence="1" id="KW-0812">Transmembrane</keyword>
<protein>
    <submittedName>
        <fullName evidence="2">Uncharacterized protein</fullName>
    </submittedName>
</protein>
<evidence type="ECO:0000256" key="1">
    <source>
        <dbReference type="SAM" id="Phobius"/>
    </source>
</evidence>
<dbReference type="AlphaFoldDB" id="A0ABD7BXX6"/>
<dbReference type="EMBL" id="CP009885">
    <property type="protein sequence ID" value="QPB72616.1"/>
    <property type="molecule type" value="Genomic_DNA"/>
</dbReference>
<name>A0ABD7BXX6_XYLFS</name>
<feature type="transmembrane region" description="Helical" evidence="1">
    <location>
        <begin position="46"/>
        <end position="66"/>
    </location>
</feature>
<dbReference type="KEGG" id="xfh:XFHB_11755"/>
<gene>
    <name evidence="2" type="ORF">XFHB_11755</name>
</gene>
<reference evidence="3" key="1">
    <citation type="submission" date="2014-11" db="EMBL/GenBank/DDBJ databases">
        <title>Xylella fastidiosa Hib4 Genome Sequencing.</title>
        <authorList>
            <person name="Pierry P.M."/>
            <person name="da Silva A.M."/>
        </authorList>
    </citation>
    <scope>NUCLEOTIDE SEQUENCE [LARGE SCALE GENOMIC DNA]</scope>
    <source>
        <strain evidence="3">Hib4</strain>
    </source>
</reference>
<proteinExistence type="predicted"/>
<keyword evidence="1" id="KW-0472">Membrane</keyword>
<accession>A0ABD7BXX6</accession>
<organism evidence="2 3">
    <name type="scientific">Xylella fastidiosa</name>
    <dbReference type="NCBI Taxonomy" id="2371"/>
    <lineage>
        <taxon>Bacteria</taxon>
        <taxon>Pseudomonadati</taxon>
        <taxon>Pseudomonadota</taxon>
        <taxon>Gammaproteobacteria</taxon>
        <taxon>Lysobacterales</taxon>
        <taxon>Lysobacteraceae</taxon>
        <taxon>Xylella</taxon>
    </lineage>
</organism>
<evidence type="ECO:0000313" key="3">
    <source>
        <dbReference type="Proteomes" id="UP000196980"/>
    </source>
</evidence>
<dbReference type="Proteomes" id="UP000196980">
    <property type="component" value="Chromosome"/>
</dbReference>
<keyword evidence="1" id="KW-1133">Transmembrane helix</keyword>
<sequence length="103" mass="10776">MNDDHKIGSGSTHNSVPERIAKLEAVLPTLATKTDVEKASHEVTKWVVGTMVGGVGLFIVIMTFVLNNAVPKASAPTGTQPSPIIIQVPAQALQPPSQAAKQP</sequence>
<evidence type="ECO:0000313" key="2">
    <source>
        <dbReference type="EMBL" id="QPB72616.1"/>
    </source>
</evidence>
<dbReference type="RefSeq" id="WP_052262873.1">
    <property type="nucleotide sequence ID" value="NZ_CP009790.1"/>
</dbReference>